<dbReference type="OrthoDB" id="7569638at2"/>
<protein>
    <submittedName>
        <fullName evidence="1">EcsC protein family protein</fullName>
    </submittedName>
</protein>
<dbReference type="STRING" id="188906.SAMN04488526_1113"/>
<sequence length="256" mass="26675">MTDSIAPPKKPQIFPPLDREAELDRLAARMRAASGVGLQVLGLIGTQAENLIEMLPAQVRSGLERATAAALEQSFNAAAATRRGRIADAPDWLTRAIAIGTGAAGGFGGLPSALAELPVTTTIILRAIQTIADEHGMDPALPDVRAACLRVFAAAGPLDNDDGVDLSFLTMRLTVTGSAVHGLIAKVAPRLAVPLGQKLAAQAVPVIGAAAGAATNYVFTSYYQDVARVQFGLMRLGAQTGEDMDVLTADLRKRLT</sequence>
<dbReference type="Proteomes" id="UP000199283">
    <property type="component" value="Unassembled WGS sequence"/>
</dbReference>
<proteinExistence type="predicted"/>
<name>A0A1H7IN06_9RHOB</name>
<accession>A0A1H7IN06</accession>
<dbReference type="Pfam" id="PF12787">
    <property type="entry name" value="EcsC"/>
    <property type="match status" value="1"/>
</dbReference>
<organism evidence="1 2">
    <name type="scientific">Jannaschia helgolandensis</name>
    <dbReference type="NCBI Taxonomy" id="188906"/>
    <lineage>
        <taxon>Bacteria</taxon>
        <taxon>Pseudomonadati</taxon>
        <taxon>Pseudomonadota</taxon>
        <taxon>Alphaproteobacteria</taxon>
        <taxon>Rhodobacterales</taxon>
        <taxon>Roseobacteraceae</taxon>
        <taxon>Jannaschia</taxon>
    </lineage>
</organism>
<evidence type="ECO:0000313" key="2">
    <source>
        <dbReference type="Proteomes" id="UP000199283"/>
    </source>
</evidence>
<reference evidence="1 2" key="1">
    <citation type="submission" date="2016-10" db="EMBL/GenBank/DDBJ databases">
        <authorList>
            <person name="de Groot N.N."/>
        </authorList>
    </citation>
    <scope>NUCLEOTIDE SEQUENCE [LARGE SCALE GENOMIC DNA]</scope>
    <source>
        <strain evidence="1 2">DSM 14858</strain>
    </source>
</reference>
<dbReference type="AlphaFoldDB" id="A0A1H7IN06"/>
<dbReference type="PANTHER" id="PTHR41260">
    <property type="entry name" value="PROTEIN ECSC"/>
    <property type="match status" value="1"/>
</dbReference>
<gene>
    <name evidence="1" type="ORF">SAMN04488526_1113</name>
</gene>
<dbReference type="RefSeq" id="WP_092760478.1">
    <property type="nucleotide sequence ID" value="NZ_FNZQ01000001.1"/>
</dbReference>
<dbReference type="EMBL" id="FNZQ01000001">
    <property type="protein sequence ID" value="SEK63881.1"/>
    <property type="molecule type" value="Genomic_DNA"/>
</dbReference>
<dbReference type="PANTHER" id="PTHR41260:SF1">
    <property type="entry name" value="PROTEIN ECSC"/>
    <property type="match status" value="1"/>
</dbReference>
<evidence type="ECO:0000313" key="1">
    <source>
        <dbReference type="EMBL" id="SEK63881.1"/>
    </source>
</evidence>
<keyword evidence="2" id="KW-1185">Reference proteome</keyword>
<dbReference type="InterPro" id="IPR024787">
    <property type="entry name" value="EcsC"/>
</dbReference>